<dbReference type="EMBL" id="CAJOBP010032034">
    <property type="protein sequence ID" value="CAF4673870.1"/>
    <property type="molecule type" value="Genomic_DNA"/>
</dbReference>
<dbReference type="AlphaFoldDB" id="A0A818EVE5"/>
<dbReference type="Proteomes" id="UP000663873">
    <property type="component" value="Unassembled WGS sequence"/>
</dbReference>
<dbReference type="Proteomes" id="UP000663825">
    <property type="component" value="Unassembled WGS sequence"/>
</dbReference>
<keyword evidence="4" id="KW-1185">Reference proteome</keyword>
<organism evidence="1 3">
    <name type="scientific">Rotaria socialis</name>
    <dbReference type="NCBI Taxonomy" id="392032"/>
    <lineage>
        <taxon>Eukaryota</taxon>
        <taxon>Metazoa</taxon>
        <taxon>Spiralia</taxon>
        <taxon>Gnathifera</taxon>
        <taxon>Rotifera</taxon>
        <taxon>Eurotatoria</taxon>
        <taxon>Bdelloidea</taxon>
        <taxon>Philodinida</taxon>
        <taxon>Philodinidae</taxon>
        <taxon>Rotaria</taxon>
    </lineage>
</organism>
<name>A0A818EVE5_9BILA</name>
<evidence type="ECO:0000313" key="3">
    <source>
        <dbReference type="Proteomes" id="UP000663825"/>
    </source>
</evidence>
<gene>
    <name evidence="1" type="ORF">TIS948_LOCUS32858</name>
    <name evidence="2" type="ORF">UJA718_LOCUS34893</name>
</gene>
<comment type="caution">
    <text evidence="1">The sequence shown here is derived from an EMBL/GenBank/DDBJ whole genome shotgun (WGS) entry which is preliminary data.</text>
</comment>
<evidence type="ECO:0000313" key="2">
    <source>
        <dbReference type="EMBL" id="CAF4673870.1"/>
    </source>
</evidence>
<sequence length="27" mass="2878">DSLDAALRLDSLDAAGADFDRDGNLRD</sequence>
<feature type="non-terminal residue" evidence="1">
    <location>
        <position position="1"/>
    </location>
</feature>
<dbReference type="EMBL" id="CAJNXB010006053">
    <property type="protein sequence ID" value="CAF3464128.1"/>
    <property type="molecule type" value="Genomic_DNA"/>
</dbReference>
<evidence type="ECO:0000313" key="1">
    <source>
        <dbReference type="EMBL" id="CAF3464128.1"/>
    </source>
</evidence>
<reference evidence="1" key="1">
    <citation type="submission" date="2021-02" db="EMBL/GenBank/DDBJ databases">
        <authorList>
            <person name="Nowell W R."/>
        </authorList>
    </citation>
    <scope>NUCLEOTIDE SEQUENCE</scope>
</reference>
<evidence type="ECO:0000313" key="4">
    <source>
        <dbReference type="Proteomes" id="UP000663873"/>
    </source>
</evidence>
<proteinExistence type="predicted"/>
<accession>A0A818EVE5</accession>
<protein>
    <submittedName>
        <fullName evidence="1">Uncharacterized protein</fullName>
    </submittedName>
</protein>